<proteinExistence type="predicted"/>
<organism evidence="2 3">
    <name type="scientific">Pseudomonas monteilii</name>
    <dbReference type="NCBI Taxonomy" id="76759"/>
    <lineage>
        <taxon>Bacteria</taxon>
        <taxon>Pseudomonadati</taxon>
        <taxon>Pseudomonadota</taxon>
        <taxon>Gammaproteobacteria</taxon>
        <taxon>Pseudomonadales</taxon>
        <taxon>Pseudomonadaceae</taxon>
        <taxon>Pseudomonas</taxon>
    </lineage>
</organism>
<feature type="region of interest" description="Disordered" evidence="1">
    <location>
        <begin position="27"/>
        <end position="64"/>
    </location>
</feature>
<protein>
    <submittedName>
        <fullName evidence="2">Uncharacterized protein</fullName>
    </submittedName>
</protein>
<evidence type="ECO:0000313" key="3">
    <source>
        <dbReference type="Proteomes" id="UP000233399"/>
    </source>
</evidence>
<sequence>MIAVEPVPASSRVNPLLQGLRGRCRSGFTREEAGTGNTPIPGFLLPSPPPATHCHPPPGSGRTARRLLFRGKSSA</sequence>
<name>A0A2N1IVA3_9PSED</name>
<reference evidence="2 3" key="1">
    <citation type="submission" date="2017-12" db="EMBL/GenBank/DDBJ databases">
        <title>Isolation and characterization of an aerobic denitrifying Pseudomonas monteilii CY06 from aquaculture ponds.</title>
        <authorList>
            <person name="Ma Q."/>
            <person name="Cai Y."/>
            <person name="He Z."/>
        </authorList>
    </citation>
    <scope>NUCLEOTIDE SEQUENCE [LARGE SCALE GENOMIC DNA]</scope>
    <source>
        <strain evidence="2 3">CY06</strain>
    </source>
</reference>
<evidence type="ECO:0000313" key="2">
    <source>
        <dbReference type="EMBL" id="PKI24663.1"/>
    </source>
</evidence>
<evidence type="ECO:0000256" key="1">
    <source>
        <dbReference type="SAM" id="MobiDB-lite"/>
    </source>
</evidence>
<comment type="caution">
    <text evidence="2">The sequence shown here is derived from an EMBL/GenBank/DDBJ whole genome shotgun (WGS) entry which is preliminary data.</text>
</comment>
<accession>A0A2N1IVA3</accession>
<gene>
    <name evidence="2" type="ORF">CXB65_07360</name>
</gene>
<dbReference type="EMBL" id="PJCG01000010">
    <property type="protein sequence ID" value="PKI24663.1"/>
    <property type="molecule type" value="Genomic_DNA"/>
</dbReference>
<feature type="compositionally biased region" description="Pro residues" evidence="1">
    <location>
        <begin position="46"/>
        <end position="59"/>
    </location>
</feature>
<dbReference type="AlphaFoldDB" id="A0A2N1IVA3"/>
<dbReference type="Proteomes" id="UP000233399">
    <property type="component" value="Unassembled WGS sequence"/>
</dbReference>